<dbReference type="AlphaFoldDB" id="A0A6J4TBR9"/>
<accession>A0A6J4TBR9</accession>
<protein>
    <submittedName>
        <fullName evidence="2">Uncharacterized protein</fullName>
    </submittedName>
</protein>
<evidence type="ECO:0000256" key="1">
    <source>
        <dbReference type="SAM" id="MobiDB-lite"/>
    </source>
</evidence>
<dbReference type="EMBL" id="CADCWC010000011">
    <property type="protein sequence ID" value="CAA9518866.1"/>
    <property type="molecule type" value="Genomic_DNA"/>
</dbReference>
<reference evidence="2" key="1">
    <citation type="submission" date="2020-02" db="EMBL/GenBank/DDBJ databases">
        <authorList>
            <person name="Meier V. D."/>
        </authorList>
    </citation>
    <scope>NUCLEOTIDE SEQUENCE</scope>
    <source>
        <strain evidence="2">AVDCRST_MAG79</strain>
    </source>
</reference>
<proteinExistence type="predicted"/>
<feature type="region of interest" description="Disordered" evidence="1">
    <location>
        <begin position="25"/>
        <end position="44"/>
    </location>
</feature>
<gene>
    <name evidence="2" type="ORF">AVDCRST_MAG79-72</name>
</gene>
<sequence length="44" mass="4593">MGDRVRGDLGDPGQRWSFRPKVGALRWTCQPPGPTGGTASVAGP</sequence>
<evidence type="ECO:0000313" key="2">
    <source>
        <dbReference type="EMBL" id="CAA9518866.1"/>
    </source>
</evidence>
<name>A0A6J4TBR9_9ACTN</name>
<organism evidence="2">
    <name type="scientific">uncultured Thermoleophilia bacterium</name>
    <dbReference type="NCBI Taxonomy" id="1497501"/>
    <lineage>
        <taxon>Bacteria</taxon>
        <taxon>Bacillati</taxon>
        <taxon>Actinomycetota</taxon>
        <taxon>Thermoleophilia</taxon>
        <taxon>environmental samples</taxon>
    </lineage>
</organism>